<dbReference type="Proteomes" id="UP000278807">
    <property type="component" value="Unassembled WGS sequence"/>
</dbReference>
<feature type="region of interest" description="Disordered" evidence="6">
    <location>
        <begin position="267"/>
        <end position="290"/>
    </location>
</feature>
<dbReference type="GO" id="GO:0005667">
    <property type="term" value="C:transcription regulator complex"/>
    <property type="evidence" value="ECO:0007669"/>
    <property type="project" value="TreeGrafter"/>
</dbReference>
<sequence>MKNVPTKNKILSHSINALLSSTTPDINSSEPSLSTFHLFGEPLACLILNGEERLCLAQISTRLLRDFTYNEIHNRRVALGITCVQCSPPQLDLLRRVGAMPLSSRRCGTITKREAQRLVESFLQHYLPTAKPRLPENFAFEVIHHCGWGCTGFFVPARYNSSRAKCVQCAFCHVRLNIYHKNLSVQFNFRNSFIFNLKAFFSPNKFIFHCHSATETGVQPNLTTYRHPDAANFNAWRRHLLLADPNPPDTLLFAWEDIKAMFNGGNRTKKPTPLTLPSPCQPPGTNGAVKPKTPDMPIDILSIGPPPKAIFASLVAQRMAPLGCNGRDTGELWWLNGTSPQPPQWPPCLPQGGSVLSVWTAQLREYMEKITQGIFLPPSSSLSLPSAQTNPQIEILESLLSLVMSERTFDSASNRDRRGNRRRSLFSRITDTIASFIPSLFESRQPESMRQLEEEAELVRPAKRPRTSEASVSVDSPPINRLSVSRVGTVNLPSVTLTLPMNVEVDLDAKDDESDLSVSTSGVSSLLPRSSRNGQYLVQPSPVDYRTDYISPRNDTSVRKRQNTELWTESASKRMREDDNQSSASKQSTFTSSFYHGRVSYGGAASVRPVNQKRGIFDNVTPMKFIIENEDNEKPKPQPAFLSNAAQSILMSLERHGSSIASSDRIPLPRSNPFSPFATPLTKNTTRYQPYLSTYNRYRQFKRQNASQPVVSLAENGSETLDVSKSDIFSVTPKISTLNASNSTFQHIPSTSYAKLPNPPPDSQPIPSTSFAHFSQSNSSLENAKLGTDNRKSTSIGFQLPVPSTSYGSTSVSEEDNHPTPSMSCSTSNSHVESVKTVIDNQKLPTFDFSAKTAQFTPSTSYAKLPSEHSQTVISTSNSHLDSVGADQDNQEFPTVDVSSKTSQYNASTSRIKLPGVSILKSARKTDESAQKPPSEIPNVRFASKPQYMDKCTSNNGNSPMFIFSRPICIKKPEENSKELQSELIEKPVFTFSKPQYAFKKAVSVEQSTFLPTLISPIKKNCMTAPAKKVVLPVDLWRCESCMMENSDRDSVCRSCHMPSLAPRMIAKQDPINSVKSTSSSISEWECPTCMVKNKAEVEKCVCCQTANPNGSKGGQSVPTLNFGSTSSTSSSSAIPPQWECPTCMVKNKSEVEKCVCCQTVNPNVSKDGQSVPTLNFGSTPSTSSSSGSQTVPTSNFGLVPSTSSSSANPPQWECPTCMVKNKAEVEKCVCCQTVNPNGSKSGQSVPTFNFGSASSTSSSSGSQTVPTFTFGSAPSTSMSSGSQSVPAFNFGSAPSTSSSSANPPQWECPTCMVKNKAEVEKCVCCQTVNPNGSKDVQSVPTFTFGSAPSTSSSSGSQSVSTFNFGSTPSTSSSSANPPQWECPTCMVKNKAEVEKCVCCQTVNPNGSKDVQSVPTFTFGSAPSTSSSSGSQSVPTFNFGSAPSTSSSSANSPQWECPTCMVKNKAEVEKCVCCQTVNPNGSKGVQSVPSFNFFPAPSTSSSSASQNVQSFSFGSLASKDSTEVKSNEGQSGFTFNFGASPSSSSIETSSQQWECPTCKVPNRGEAIKCVGCQTAKPNQLKGNVGGPVFNFGSLQPTSSTKVQSQQLESPTHTVSRKGGALKRLFSGKKT</sequence>
<dbReference type="Gene3D" id="4.10.1060.10">
    <property type="entry name" value="Zinc finger, RanBP2-type"/>
    <property type="match status" value="7"/>
</dbReference>
<evidence type="ECO:0000256" key="6">
    <source>
        <dbReference type="SAM" id="MobiDB-lite"/>
    </source>
</evidence>
<dbReference type="GO" id="GO:0030514">
    <property type="term" value="P:negative regulation of BMP signaling pathway"/>
    <property type="evidence" value="ECO:0007669"/>
    <property type="project" value="TreeGrafter"/>
</dbReference>
<dbReference type="SUPFAM" id="SSF90209">
    <property type="entry name" value="Ran binding protein zinc finger-like"/>
    <property type="match status" value="7"/>
</dbReference>
<dbReference type="InterPro" id="IPR003380">
    <property type="entry name" value="SKI/SNO/DAC"/>
</dbReference>
<dbReference type="InterPro" id="IPR036443">
    <property type="entry name" value="Znf_RanBP2_sf"/>
</dbReference>
<dbReference type="Gene3D" id="3.10.390.10">
    <property type="entry name" value="SAND domain-like"/>
    <property type="match status" value="2"/>
</dbReference>
<feature type="region of interest" description="Disordered" evidence="6">
    <location>
        <begin position="1169"/>
        <end position="1212"/>
    </location>
</feature>
<dbReference type="EMBL" id="UZAE01012176">
    <property type="protein sequence ID" value="VDO03888.1"/>
    <property type="molecule type" value="Genomic_DNA"/>
</dbReference>
<dbReference type="SMART" id="SM00547">
    <property type="entry name" value="ZnF_RBZ"/>
    <property type="match status" value="8"/>
</dbReference>
<evidence type="ECO:0000259" key="7">
    <source>
        <dbReference type="PROSITE" id="PS50199"/>
    </source>
</evidence>
<dbReference type="InterPro" id="IPR009061">
    <property type="entry name" value="DNA-bd_dom_put_sf"/>
</dbReference>
<accession>A0A0R3TLC4</accession>
<feature type="compositionally biased region" description="Polar residues" evidence="6">
    <location>
        <begin position="528"/>
        <end position="538"/>
    </location>
</feature>
<feature type="compositionally biased region" description="Polar residues" evidence="6">
    <location>
        <begin position="771"/>
        <end position="782"/>
    </location>
</feature>
<reference evidence="10" key="1">
    <citation type="submission" date="2017-02" db="UniProtKB">
        <authorList>
            <consortium name="WormBaseParasite"/>
        </authorList>
    </citation>
    <scope>IDENTIFICATION</scope>
</reference>
<dbReference type="InterPro" id="IPR001876">
    <property type="entry name" value="Znf_RanBP2"/>
</dbReference>
<feature type="compositionally biased region" description="Polar residues" evidence="6">
    <location>
        <begin position="1111"/>
        <end position="1124"/>
    </location>
</feature>
<feature type="domain" description="RanBP2-type" evidence="7">
    <location>
        <begin position="1135"/>
        <end position="1164"/>
    </location>
</feature>
<evidence type="ECO:0000256" key="1">
    <source>
        <dbReference type="ARBA" id="ARBA00009513"/>
    </source>
</evidence>
<feature type="region of interest" description="Disordered" evidence="6">
    <location>
        <begin position="512"/>
        <end position="588"/>
    </location>
</feature>
<dbReference type="GO" id="GO:0008270">
    <property type="term" value="F:zinc ion binding"/>
    <property type="evidence" value="ECO:0007669"/>
    <property type="project" value="UniProtKB-KW"/>
</dbReference>
<evidence type="ECO:0000256" key="3">
    <source>
        <dbReference type="ARBA" id="ARBA00022771"/>
    </source>
</evidence>
<dbReference type="WBParaSite" id="HNAJ_0000803201-mRNA-1">
    <property type="protein sequence ID" value="HNAJ_0000803201-mRNA-1"/>
    <property type="gene ID" value="HNAJ_0000803201"/>
</dbReference>
<reference evidence="8 9" key="2">
    <citation type="submission" date="2018-11" db="EMBL/GenBank/DDBJ databases">
        <authorList>
            <consortium name="Pathogen Informatics"/>
        </authorList>
    </citation>
    <scope>NUCLEOTIDE SEQUENCE [LARGE SCALE GENOMIC DNA]</scope>
</reference>
<protein>
    <submittedName>
        <fullName evidence="10">C-SKI_SMAD_bind domain-containing protein</fullName>
    </submittedName>
</protein>
<dbReference type="InterPro" id="IPR014890">
    <property type="entry name" value="c-SKI_SMAD4-bd_dom"/>
</dbReference>
<keyword evidence="3 5" id="KW-0863">Zinc-finger</keyword>
<feature type="domain" description="RanBP2-type" evidence="7">
    <location>
        <begin position="1301"/>
        <end position="1332"/>
    </location>
</feature>
<feature type="compositionally biased region" description="Basic and acidic residues" evidence="6">
    <location>
        <begin position="447"/>
        <end position="460"/>
    </location>
</feature>
<dbReference type="PANTHER" id="PTHR10005:SF26">
    <property type="entry name" value="CORL"/>
    <property type="match status" value="1"/>
</dbReference>
<feature type="domain" description="RanBP2-type" evidence="7">
    <location>
        <begin position="1375"/>
        <end position="1406"/>
    </location>
</feature>
<feature type="region of interest" description="Disordered" evidence="6">
    <location>
        <begin position="750"/>
        <end position="829"/>
    </location>
</feature>
<feature type="compositionally biased region" description="Low complexity" evidence="6">
    <location>
        <begin position="516"/>
        <end position="527"/>
    </location>
</feature>
<proteinExistence type="inferred from homology"/>
<feature type="domain" description="RanBP2-type" evidence="7">
    <location>
        <begin position="1549"/>
        <end position="1578"/>
    </location>
</feature>
<feature type="compositionally biased region" description="Polar residues" evidence="6">
    <location>
        <begin position="819"/>
        <end position="829"/>
    </location>
</feature>
<organism evidence="10">
    <name type="scientific">Rodentolepis nana</name>
    <name type="common">Dwarf tapeworm</name>
    <name type="synonym">Hymenolepis nana</name>
    <dbReference type="NCBI Taxonomy" id="102285"/>
    <lineage>
        <taxon>Eukaryota</taxon>
        <taxon>Metazoa</taxon>
        <taxon>Spiralia</taxon>
        <taxon>Lophotrochozoa</taxon>
        <taxon>Platyhelminthes</taxon>
        <taxon>Cestoda</taxon>
        <taxon>Eucestoda</taxon>
        <taxon>Cyclophyllidea</taxon>
        <taxon>Hymenolepididae</taxon>
        <taxon>Rodentolepis</taxon>
    </lineage>
</organism>
<evidence type="ECO:0000256" key="2">
    <source>
        <dbReference type="ARBA" id="ARBA00022723"/>
    </source>
</evidence>
<feature type="domain" description="RanBP2-type" evidence="7">
    <location>
        <begin position="1207"/>
        <end position="1238"/>
    </location>
</feature>
<gene>
    <name evidence="8" type="ORF">HNAJ_LOCUS8028</name>
</gene>
<dbReference type="Pfam" id="PF08782">
    <property type="entry name" value="c-SKI_SMAD_bind"/>
    <property type="match status" value="1"/>
</dbReference>
<feature type="domain" description="RanBP2-type" evidence="7">
    <location>
        <begin position="1081"/>
        <end position="1110"/>
    </location>
</feature>
<dbReference type="InterPro" id="IPR037000">
    <property type="entry name" value="Ski_DNA-bd_sf"/>
</dbReference>
<feature type="domain" description="RanBP2-type" evidence="7">
    <location>
        <begin position="1451"/>
        <end position="1480"/>
    </location>
</feature>
<feature type="compositionally biased region" description="Polar residues" evidence="6">
    <location>
        <begin position="1201"/>
        <end position="1210"/>
    </location>
</feature>
<evidence type="ECO:0000256" key="4">
    <source>
        <dbReference type="ARBA" id="ARBA00022833"/>
    </source>
</evidence>
<dbReference type="PANTHER" id="PTHR10005">
    <property type="entry name" value="SKI ONCOGENE-RELATED"/>
    <property type="match status" value="1"/>
</dbReference>
<dbReference type="PROSITE" id="PS01358">
    <property type="entry name" value="ZF_RANBP2_1"/>
    <property type="match status" value="8"/>
</dbReference>
<dbReference type="Gene3D" id="3.10.260.20">
    <property type="entry name" value="Ski"/>
    <property type="match status" value="1"/>
</dbReference>
<dbReference type="GO" id="GO:0005634">
    <property type="term" value="C:nucleus"/>
    <property type="evidence" value="ECO:0007669"/>
    <property type="project" value="TreeGrafter"/>
</dbReference>
<dbReference type="SUPFAM" id="SSF63763">
    <property type="entry name" value="SAND domain-like"/>
    <property type="match status" value="1"/>
</dbReference>
<dbReference type="PROSITE" id="PS50199">
    <property type="entry name" value="ZF_RANBP2_2"/>
    <property type="match status" value="7"/>
</dbReference>
<dbReference type="OrthoDB" id="3938623at2759"/>
<evidence type="ECO:0000313" key="8">
    <source>
        <dbReference type="EMBL" id="VDO03888.1"/>
    </source>
</evidence>
<feature type="compositionally biased region" description="Low complexity" evidence="6">
    <location>
        <begin position="1346"/>
        <end position="1379"/>
    </location>
</feature>
<dbReference type="InterPro" id="IPR010919">
    <property type="entry name" value="SAND-like_dom_sf"/>
</dbReference>
<evidence type="ECO:0000256" key="5">
    <source>
        <dbReference type="PROSITE-ProRule" id="PRU00322"/>
    </source>
</evidence>
<dbReference type="InterPro" id="IPR023216">
    <property type="entry name" value="Tscrpt_reg_SKI_SnoN"/>
</dbReference>
<dbReference type="GO" id="GO:0005737">
    <property type="term" value="C:cytoplasm"/>
    <property type="evidence" value="ECO:0007669"/>
    <property type="project" value="TreeGrafter"/>
</dbReference>
<evidence type="ECO:0000313" key="9">
    <source>
        <dbReference type="Proteomes" id="UP000278807"/>
    </source>
</evidence>
<feature type="compositionally biased region" description="Low complexity" evidence="6">
    <location>
        <begin position="1178"/>
        <end position="1195"/>
    </location>
</feature>
<dbReference type="SUPFAM" id="SSF46955">
    <property type="entry name" value="Putative DNA-binding domain"/>
    <property type="match status" value="1"/>
</dbReference>
<keyword evidence="9" id="KW-1185">Reference proteome</keyword>
<name>A0A0R3TLC4_RODNA</name>
<dbReference type="GO" id="GO:0046332">
    <property type="term" value="F:SMAD binding"/>
    <property type="evidence" value="ECO:0007669"/>
    <property type="project" value="InterPro"/>
</dbReference>
<dbReference type="GO" id="GO:0000978">
    <property type="term" value="F:RNA polymerase II cis-regulatory region sequence-specific DNA binding"/>
    <property type="evidence" value="ECO:0007669"/>
    <property type="project" value="TreeGrafter"/>
</dbReference>
<feature type="region of interest" description="Disordered" evidence="6">
    <location>
        <begin position="1346"/>
        <end position="1380"/>
    </location>
</feature>
<feature type="region of interest" description="Disordered" evidence="6">
    <location>
        <begin position="1111"/>
        <end position="1135"/>
    </location>
</feature>
<feature type="compositionally biased region" description="Polar residues" evidence="6">
    <location>
        <begin position="1599"/>
        <end position="1613"/>
    </location>
</feature>
<comment type="similarity">
    <text evidence="1">Belongs to the SKI family.</text>
</comment>
<feature type="compositionally biased region" description="Polar residues" evidence="6">
    <location>
        <begin position="793"/>
        <end position="812"/>
    </location>
</feature>
<keyword evidence="2" id="KW-0479">Metal-binding</keyword>
<evidence type="ECO:0000313" key="10">
    <source>
        <dbReference type="WBParaSite" id="HNAJ_0000803201-mRNA-1"/>
    </source>
</evidence>
<feature type="region of interest" description="Disordered" evidence="6">
    <location>
        <begin position="1599"/>
        <end position="1630"/>
    </location>
</feature>
<dbReference type="SMART" id="SM01046">
    <property type="entry name" value="c-SKI_SMAD_bind"/>
    <property type="match status" value="1"/>
</dbReference>
<keyword evidence="4" id="KW-0862">Zinc</keyword>
<dbReference type="GO" id="GO:0000122">
    <property type="term" value="P:negative regulation of transcription by RNA polymerase II"/>
    <property type="evidence" value="ECO:0007669"/>
    <property type="project" value="TreeGrafter"/>
</dbReference>
<feature type="region of interest" description="Disordered" evidence="6">
    <location>
        <begin position="660"/>
        <end position="680"/>
    </location>
</feature>
<dbReference type="Pfam" id="PF00641">
    <property type="entry name" value="Zn_ribbon_RanBP"/>
    <property type="match status" value="7"/>
</dbReference>
<dbReference type="STRING" id="102285.A0A0R3TLC4"/>
<feature type="region of interest" description="Disordered" evidence="6">
    <location>
        <begin position="447"/>
        <end position="475"/>
    </location>
</feature>
<dbReference type="Pfam" id="PF02437">
    <property type="entry name" value="Ski_Sno_DHD"/>
    <property type="match status" value="1"/>
</dbReference>
<dbReference type="GO" id="GO:0000981">
    <property type="term" value="F:DNA-binding transcription factor activity, RNA polymerase II-specific"/>
    <property type="evidence" value="ECO:0007669"/>
    <property type="project" value="TreeGrafter"/>
</dbReference>